<dbReference type="PANTHER" id="PTHR46387:SF2">
    <property type="entry name" value="RIBONUCLEASE HI"/>
    <property type="match status" value="1"/>
</dbReference>
<dbReference type="InterPro" id="IPR036397">
    <property type="entry name" value="RNaseH_sf"/>
</dbReference>
<dbReference type="AlphaFoldDB" id="A0A381NKE7"/>
<dbReference type="PANTHER" id="PTHR46387">
    <property type="entry name" value="POLYNUCLEOTIDYL TRANSFERASE, RIBONUCLEASE H-LIKE SUPERFAMILY PROTEIN"/>
    <property type="match status" value="1"/>
</dbReference>
<protein>
    <recommendedName>
        <fullName evidence="2">RNase H type-1 domain-containing protein</fullName>
    </recommendedName>
</protein>
<feature type="domain" description="RNase H type-1" evidence="2">
    <location>
        <begin position="1"/>
        <end position="137"/>
    </location>
</feature>
<evidence type="ECO:0000313" key="3">
    <source>
        <dbReference type="EMBL" id="SUZ55035.1"/>
    </source>
</evidence>
<dbReference type="GO" id="GO:0004523">
    <property type="term" value="F:RNA-DNA hybrid ribonuclease activity"/>
    <property type="evidence" value="ECO:0007669"/>
    <property type="project" value="InterPro"/>
</dbReference>
<dbReference type="InterPro" id="IPR002156">
    <property type="entry name" value="RNaseH_domain"/>
</dbReference>
<dbReference type="GO" id="GO:0003676">
    <property type="term" value="F:nucleic acid binding"/>
    <property type="evidence" value="ECO:0007669"/>
    <property type="project" value="InterPro"/>
</dbReference>
<gene>
    <name evidence="3" type="ORF">METZ01_LOCUS7889</name>
</gene>
<reference evidence="3" key="1">
    <citation type="submission" date="2018-05" db="EMBL/GenBank/DDBJ databases">
        <authorList>
            <person name="Lanie J.A."/>
            <person name="Ng W.-L."/>
            <person name="Kazmierczak K.M."/>
            <person name="Andrzejewski T.M."/>
            <person name="Davidsen T.M."/>
            <person name="Wayne K.J."/>
            <person name="Tettelin H."/>
            <person name="Glass J.I."/>
            <person name="Rusch D."/>
            <person name="Podicherti R."/>
            <person name="Tsui H.-C.T."/>
            <person name="Winkler M.E."/>
        </authorList>
    </citation>
    <scope>NUCLEOTIDE SEQUENCE</scope>
</reference>
<evidence type="ECO:0000256" key="1">
    <source>
        <dbReference type="SAM" id="MobiDB-lite"/>
    </source>
</evidence>
<dbReference type="EMBL" id="UINC01000423">
    <property type="protein sequence ID" value="SUZ55035.1"/>
    <property type="molecule type" value="Genomic_DNA"/>
</dbReference>
<feature type="region of interest" description="Disordered" evidence="1">
    <location>
        <begin position="112"/>
        <end position="141"/>
    </location>
</feature>
<dbReference type="SUPFAM" id="SSF53098">
    <property type="entry name" value="Ribonuclease H-like"/>
    <property type="match status" value="1"/>
</dbReference>
<proteinExistence type="predicted"/>
<organism evidence="3">
    <name type="scientific">marine metagenome</name>
    <dbReference type="NCBI Taxonomy" id="408172"/>
    <lineage>
        <taxon>unclassified sequences</taxon>
        <taxon>metagenomes</taxon>
        <taxon>ecological metagenomes</taxon>
    </lineage>
</organism>
<feature type="compositionally biased region" description="Polar residues" evidence="1">
    <location>
        <begin position="128"/>
        <end position="141"/>
    </location>
</feature>
<dbReference type="Gene3D" id="3.30.420.10">
    <property type="entry name" value="Ribonuclease H-like superfamily/Ribonuclease H"/>
    <property type="match status" value="1"/>
</dbReference>
<dbReference type="InterPro" id="IPR012337">
    <property type="entry name" value="RNaseH-like_sf"/>
</dbReference>
<dbReference type="FunFam" id="3.30.420.10:FF:000076">
    <property type="entry name" value="RBR-type E3 ubiquitin transferase"/>
    <property type="match status" value="1"/>
</dbReference>
<dbReference type="PROSITE" id="PS50879">
    <property type="entry name" value="RNASE_H_1"/>
    <property type="match status" value="1"/>
</dbReference>
<dbReference type="CDD" id="cd09279">
    <property type="entry name" value="RNase_HI_like"/>
    <property type="match status" value="1"/>
</dbReference>
<dbReference type="Pfam" id="PF13456">
    <property type="entry name" value="RVT_3"/>
    <property type="match status" value="1"/>
</dbReference>
<accession>A0A381NKE7</accession>
<name>A0A381NKE7_9ZZZZ</name>
<evidence type="ECO:0000259" key="2">
    <source>
        <dbReference type="PROSITE" id="PS50879"/>
    </source>
</evidence>
<sequence>MFVAYIDGGSRGNPGPAGFGVRIENPDGTVCAELKGSLGVATNNVAEYRGLIAALTYFVGAGHSHILIRSDSQLLIRQMTGRYRVRHPNLQPLHRVAQTLLEKLERVDFEHVPRTSNTDADRLANQAMDENQAANSTDPTV</sequence>